<dbReference type="InterPro" id="IPR043128">
    <property type="entry name" value="Rev_trsase/Diguanyl_cyclase"/>
</dbReference>
<protein>
    <submittedName>
        <fullName evidence="5">Diguanylate cyclase</fullName>
        <ecNumber evidence="5">2.7.7.65</ecNumber>
    </submittedName>
</protein>
<organism evidence="5 6">
    <name type="scientific">Leptothrix discophora</name>
    <dbReference type="NCBI Taxonomy" id="89"/>
    <lineage>
        <taxon>Bacteria</taxon>
        <taxon>Pseudomonadati</taxon>
        <taxon>Pseudomonadota</taxon>
        <taxon>Betaproteobacteria</taxon>
        <taxon>Burkholderiales</taxon>
        <taxon>Sphaerotilaceae</taxon>
        <taxon>Leptothrix</taxon>
    </lineage>
</organism>
<gene>
    <name evidence="5" type="ORF">Q8X39_02195</name>
</gene>
<dbReference type="Pfam" id="PF00990">
    <property type="entry name" value="GGDEF"/>
    <property type="match status" value="1"/>
</dbReference>
<feature type="domain" description="PAS" evidence="2">
    <location>
        <begin position="265"/>
        <end position="335"/>
    </location>
</feature>
<feature type="transmembrane region" description="Helical" evidence="1">
    <location>
        <begin position="185"/>
        <end position="207"/>
    </location>
</feature>
<feature type="domain" description="MHYT" evidence="4">
    <location>
        <begin position="19"/>
        <end position="214"/>
    </location>
</feature>
<dbReference type="Pfam" id="PF00989">
    <property type="entry name" value="PAS"/>
    <property type="match status" value="1"/>
</dbReference>
<dbReference type="PROSITE" id="PS50887">
    <property type="entry name" value="GGDEF"/>
    <property type="match status" value="1"/>
</dbReference>
<dbReference type="GO" id="GO:0052621">
    <property type="term" value="F:diguanylate cyclase activity"/>
    <property type="evidence" value="ECO:0007669"/>
    <property type="project" value="UniProtKB-EC"/>
</dbReference>
<keyword evidence="6" id="KW-1185">Reference proteome</keyword>
<evidence type="ECO:0000256" key="1">
    <source>
        <dbReference type="PROSITE-ProRule" id="PRU00244"/>
    </source>
</evidence>
<dbReference type="NCBIfam" id="TIGR00254">
    <property type="entry name" value="GGDEF"/>
    <property type="match status" value="1"/>
</dbReference>
<dbReference type="SMART" id="SM00267">
    <property type="entry name" value="GGDEF"/>
    <property type="match status" value="1"/>
</dbReference>
<comment type="caution">
    <text evidence="5">The sequence shown here is derived from an EMBL/GenBank/DDBJ whole genome shotgun (WGS) entry which is preliminary data.</text>
</comment>
<dbReference type="SUPFAM" id="SSF55785">
    <property type="entry name" value="PYP-like sensor domain (PAS domain)"/>
    <property type="match status" value="1"/>
</dbReference>
<dbReference type="InterPro" id="IPR000014">
    <property type="entry name" value="PAS"/>
</dbReference>
<dbReference type="PROSITE" id="PS50112">
    <property type="entry name" value="PAS"/>
    <property type="match status" value="1"/>
</dbReference>
<dbReference type="EC" id="2.7.7.65" evidence="5"/>
<dbReference type="Proteomes" id="UP001235760">
    <property type="component" value="Unassembled WGS sequence"/>
</dbReference>
<name>A0ABT9FYW3_LEPDI</name>
<keyword evidence="1" id="KW-1133">Transmembrane helix</keyword>
<evidence type="ECO:0000313" key="6">
    <source>
        <dbReference type="Proteomes" id="UP001235760"/>
    </source>
</evidence>
<evidence type="ECO:0000259" key="3">
    <source>
        <dbReference type="PROSITE" id="PS50887"/>
    </source>
</evidence>
<feature type="transmembrane region" description="Helical" evidence="1">
    <location>
        <begin position="156"/>
        <end position="173"/>
    </location>
</feature>
<evidence type="ECO:0000259" key="2">
    <source>
        <dbReference type="PROSITE" id="PS50112"/>
    </source>
</evidence>
<dbReference type="SMART" id="SM00091">
    <property type="entry name" value="PAS"/>
    <property type="match status" value="1"/>
</dbReference>
<dbReference type="CDD" id="cd00130">
    <property type="entry name" value="PAS"/>
    <property type="match status" value="1"/>
</dbReference>
<dbReference type="InterPro" id="IPR029787">
    <property type="entry name" value="Nucleotide_cyclase"/>
</dbReference>
<feature type="transmembrane region" description="Helical" evidence="1">
    <location>
        <begin position="56"/>
        <end position="80"/>
    </location>
</feature>
<dbReference type="NCBIfam" id="TIGR00229">
    <property type="entry name" value="sensory_box"/>
    <property type="match status" value="1"/>
</dbReference>
<keyword evidence="5" id="KW-0548">Nucleotidyltransferase</keyword>
<feature type="transmembrane region" description="Helical" evidence="1">
    <location>
        <begin position="23"/>
        <end position="44"/>
    </location>
</feature>
<feature type="transmembrane region" description="Helical" evidence="1">
    <location>
        <begin position="118"/>
        <end position="136"/>
    </location>
</feature>
<dbReference type="SUPFAM" id="SSF55073">
    <property type="entry name" value="Nucleotide cyclase"/>
    <property type="match status" value="1"/>
</dbReference>
<reference evidence="5 6" key="1">
    <citation type="submission" date="2023-08" db="EMBL/GenBank/DDBJ databases">
        <authorList>
            <person name="Roldan D.M."/>
            <person name="Menes R.J."/>
        </authorList>
    </citation>
    <scope>NUCLEOTIDE SEQUENCE [LARGE SCALE GENOMIC DNA]</scope>
    <source>
        <strain evidence="5 6">CCM 2812</strain>
    </source>
</reference>
<dbReference type="InterPro" id="IPR035965">
    <property type="entry name" value="PAS-like_dom_sf"/>
</dbReference>
<dbReference type="PANTHER" id="PTHR44757">
    <property type="entry name" value="DIGUANYLATE CYCLASE DGCP"/>
    <property type="match status" value="1"/>
</dbReference>
<evidence type="ECO:0000313" key="5">
    <source>
        <dbReference type="EMBL" id="MDP4299434.1"/>
    </source>
</evidence>
<dbReference type="InterPro" id="IPR013767">
    <property type="entry name" value="PAS_fold"/>
</dbReference>
<feature type="domain" description="GGDEF" evidence="3">
    <location>
        <begin position="428"/>
        <end position="563"/>
    </location>
</feature>
<dbReference type="CDD" id="cd01949">
    <property type="entry name" value="GGDEF"/>
    <property type="match status" value="1"/>
</dbReference>
<keyword evidence="1" id="KW-0472">Membrane</keyword>
<sequence>MPYRFFADPAATQVLPFGHDPGLVALSVAIAVIASIIALQVATLARSSLKLSHRMLSIGSGAVALGGGVWAMHFVGMMAMEVCFHTSYDLHWTAASVLPALLAAGLALSLLSREQIRPAQLVGGGILVGAGIGLMHHGGMLSLRMTPLLRFEPLTFGLSIVAAVVLATFSLWIREALLASGRFSGLLTTAIAGTLMGAAITSMHYLGMASVRFIGVAETDMPTASEGVVALAGFVALAAVIMGVVALGGNTILKYRLVVAQLQSSEARLQAMFDTAVDGIVTIDARGLIRTINRSALKMLRYEADQLIGRNVSVLMPEPYRSGHDGYLHRYRQGGEPRVIGIGREVTAQRSDGTVLPVRLAVGRVENPDDDASRQLFVGFLTDISALKEAQAVREHEASHDALTGLPNRRAFFLMLEGALSRVRRQGTAVALLFIDLDGFKAVNDQHGHHAGDQLLIGLSQRMRGLLRQTDTLARLGGDEFVVLLEGLKNTPDDAQQVAELLLLAAGEPVQADGATLRVSASIGLACLRPGCELSSDELVKLADDAMYRAKRSGRNQIRMAACENDSVVLAGH</sequence>
<feature type="transmembrane region" description="Helical" evidence="1">
    <location>
        <begin position="92"/>
        <end position="111"/>
    </location>
</feature>
<dbReference type="Pfam" id="PF03707">
    <property type="entry name" value="MHYT"/>
    <property type="match status" value="3"/>
</dbReference>
<dbReference type="PANTHER" id="PTHR44757:SF2">
    <property type="entry name" value="BIOFILM ARCHITECTURE MAINTENANCE PROTEIN MBAA"/>
    <property type="match status" value="1"/>
</dbReference>
<dbReference type="InterPro" id="IPR000160">
    <property type="entry name" value="GGDEF_dom"/>
</dbReference>
<keyword evidence="5" id="KW-0808">Transferase</keyword>
<feature type="transmembrane region" description="Helical" evidence="1">
    <location>
        <begin position="227"/>
        <end position="247"/>
    </location>
</feature>
<dbReference type="Gene3D" id="3.30.70.270">
    <property type="match status" value="1"/>
</dbReference>
<dbReference type="Gene3D" id="3.30.450.20">
    <property type="entry name" value="PAS domain"/>
    <property type="match status" value="1"/>
</dbReference>
<dbReference type="EMBL" id="JAUZEE010000001">
    <property type="protein sequence ID" value="MDP4299434.1"/>
    <property type="molecule type" value="Genomic_DNA"/>
</dbReference>
<dbReference type="InterPro" id="IPR052155">
    <property type="entry name" value="Biofilm_reg_signaling"/>
</dbReference>
<evidence type="ECO:0000259" key="4">
    <source>
        <dbReference type="PROSITE" id="PS50924"/>
    </source>
</evidence>
<keyword evidence="1" id="KW-0812">Transmembrane</keyword>
<dbReference type="RefSeq" id="WP_305747989.1">
    <property type="nucleotide sequence ID" value="NZ_JAUZEE010000001.1"/>
</dbReference>
<dbReference type="InterPro" id="IPR005330">
    <property type="entry name" value="MHYT_dom"/>
</dbReference>
<dbReference type="PROSITE" id="PS50924">
    <property type="entry name" value="MHYT"/>
    <property type="match status" value="1"/>
</dbReference>
<accession>A0ABT9FYW3</accession>
<proteinExistence type="predicted"/>